<proteinExistence type="predicted"/>
<sequence length="341" mass="38032">MSGLDFFETAIAASSTVPTKVSSRTLRAAIEQTLIDAYTRRDLETVLGEELQLPWTASDYQPSDRHYTKRALVQAYTEGWELPRLVALARRIVAELDLSDATVAALTALLSVYDRGGGVGAPAKDLIFAANGPKPELVLRDAVNNDIEIVRNGEYCLVYDLPIPADGLTFSNLIEWWRERQGVASSVSARDVGIDLHGRLRASLGDNPAERRVFDAYATRYKDEQFDVPALIPQVYLHFDPATQLARRTAGQSGSPLARQRMDFLILFSSRHRVVLEVDGKQHYARGEIASPTLYSEMVAEDRRLKLAGYEVYRFGGAELMNDGAEAMLADFFDRLAERMR</sequence>
<reference evidence="1 2" key="1">
    <citation type="submission" date="2016-10" db="EMBL/GenBank/DDBJ databases">
        <authorList>
            <person name="de Groot N.N."/>
        </authorList>
    </citation>
    <scope>NUCLEOTIDE SEQUENCE [LARGE SCALE GENOMIC DNA]</scope>
    <source>
        <strain evidence="1 2">DSM 22126</strain>
    </source>
</reference>
<evidence type="ECO:0000313" key="1">
    <source>
        <dbReference type="EMBL" id="SDR92809.1"/>
    </source>
</evidence>
<dbReference type="OrthoDB" id="7061676at2"/>
<dbReference type="AlphaFoldDB" id="A0A1H1N3R6"/>
<protein>
    <recommendedName>
        <fullName evidence="3">AbiJ-NTD3 domain-containing protein</fullName>
    </recommendedName>
</protein>
<dbReference type="EMBL" id="LT629776">
    <property type="protein sequence ID" value="SDR92809.1"/>
    <property type="molecule type" value="Genomic_DNA"/>
</dbReference>
<gene>
    <name evidence="1" type="ORF">SAMN04489860_0405</name>
</gene>
<dbReference type="Proteomes" id="UP000185663">
    <property type="component" value="Chromosome I"/>
</dbReference>
<dbReference type="RefSeq" id="WP_083371398.1">
    <property type="nucleotide sequence ID" value="NZ_LT629776.1"/>
</dbReference>
<keyword evidence="2" id="KW-1185">Reference proteome</keyword>
<name>A0A1H1N3R6_9CELL</name>
<organism evidence="1 2">
    <name type="scientific">Paraoerskovia marina</name>
    <dbReference type="NCBI Taxonomy" id="545619"/>
    <lineage>
        <taxon>Bacteria</taxon>
        <taxon>Bacillati</taxon>
        <taxon>Actinomycetota</taxon>
        <taxon>Actinomycetes</taxon>
        <taxon>Micrococcales</taxon>
        <taxon>Cellulomonadaceae</taxon>
        <taxon>Paraoerskovia</taxon>
    </lineage>
</organism>
<accession>A0A1H1N3R6</accession>
<dbReference type="STRING" id="545619.SAMN04489860_0405"/>
<evidence type="ECO:0008006" key="3">
    <source>
        <dbReference type="Google" id="ProtNLM"/>
    </source>
</evidence>
<evidence type="ECO:0000313" key="2">
    <source>
        <dbReference type="Proteomes" id="UP000185663"/>
    </source>
</evidence>